<dbReference type="Gene3D" id="3.40.50.300">
    <property type="entry name" value="P-loop containing nucleotide triphosphate hydrolases"/>
    <property type="match status" value="1"/>
</dbReference>
<keyword evidence="2 4" id="KW-0808">Transferase</keyword>
<dbReference type="GO" id="GO:0008146">
    <property type="term" value="F:sulfotransferase activity"/>
    <property type="evidence" value="ECO:0007669"/>
    <property type="project" value="InterPro"/>
</dbReference>
<evidence type="ECO:0000313" key="5">
    <source>
        <dbReference type="Proteomes" id="UP000011744"/>
    </source>
</evidence>
<dbReference type="EMBL" id="AONQ01000037">
    <property type="protein sequence ID" value="EME69306.1"/>
    <property type="molecule type" value="Genomic_DNA"/>
</dbReference>
<dbReference type="InterPro" id="IPR000863">
    <property type="entry name" value="Sulfotransferase_dom"/>
</dbReference>
<dbReference type="RefSeq" id="WP_008618563.1">
    <property type="nucleotide sequence ID" value="NZ_AONQ01000037.1"/>
</dbReference>
<dbReference type="AlphaFoldDB" id="M2Y8C8"/>
<comment type="caution">
    <text evidence="4">The sequence shown here is derived from an EMBL/GenBank/DDBJ whole genome shotgun (WGS) entry which is preliminary data.</text>
</comment>
<dbReference type="OrthoDB" id="9804504at2"/>
<dbReference type="SUPFAM" id="SSF52540">
    <property type="entry name" value="P-loop containing nucleoside triphosphate hydrolases"/>
    <property type="match status" value="1"/>
</dbReference>
<dbReference type="Proteomes" id="UP000011744">
    <property type="component" value="Unassembled WGS sequence"/>
</dbReference>
<evidence type="ECO:0000259" key="3">
    <source>
        <dbReference type="Pfam" id="PF00685"/>
    </source>
</evidence>
<sequence>MKFQPLYVAGSRLAGPVKPLLKQAFYRAVIHPRIDSHVAICNSIPKSGTNKLRIFLANYLYKYYVDRDTLVTYAMTDDIIPNTREAYLANPDNYKPRDKWRHVFKGLPYDDIINCHTTRFLEYFDGKLVFVYRNPLDYLVSFFYNQYKYRPELSDKFAMVQEIIDGDLGNYIRHYTDMQRIGAKRDMFSITYENMMLYPHASYRPLLEYLNIPVDVDVLDRAVRDSDIKVVRKEEEAAGPIHSRPGYKGFFTRSGEIGQWKSVFTPEDVARCRAILAEAGMSLDSFIIEPPTDTMARAVEAPAPKES</sequence>
<dbReference type="STRING" id="1244869.H261_13860"/>
<keyword evidence="5" id="KW-1185">Reference proteome</keyword>
<dbReference type="InterPro" id="IPR027417">
    <property type="entry name" value="P-loop_NTPase"/>
</dbReference>
<evidence type="ECO:0000256" key="2">
    <source>
        <dbReference type="ARBA" id="ARBA00022679"/>
    </source>
</evidence>
<proteinExistence type="inferred from homology"/>
<organism evidence="4 5">
    <name type="scientific">Paramagnetospirillum caucaseum</name>
    <dbReference type="NCBI Taxonomy" id="1244869"/>
    <lineage>
        <taxon>Bacteria</taxon>
        <taxon>Pseudomonadati</taxon>
        <taxon>Pseudomonadota</taxon>
        <taxon>Alphaproteobacteria</taxon>
        <taxon>Rhodospirillales</taxon>
        <taxon>Magnetospirillaceae</taxon>
        <taxon>Paramagnetospirillum</taxon>
    </lineage>
</organism>
<feature type="domain" description="Sulfotransferase" evidence="3">
    <location>
        <begin position="126"/>
        <end position="277"/>
    </location>
</feature>
<evidence type="ECO:0000256" key="1">
    <source>
        <dbReference type="ARBA" id="ARBA00005771"/>
    </source>
</evidence>
<gene>
    <name evidence="4" type="ORF">H261_13860</name>
</gene>
<dbReference type="PANTHER" id="PTHR11783">
    <property type="entry name" value="SULFOTRANSFERASE SULT"/>
    <property type="match status" value="1"/>
</dbReference>
<name>M2Y8C8_9PROT</name>
<dbReference type="Pfam" id="PF00685">
    <property type="entry name" value="Sulfotransfer_1"/>
    <property type="match status" value="1"/>
</dbReference>
<accession>M2Y8C8</accession>
<comment type="similarity">
    <text evidence="1">Belongs to the sulfotransferase 1 family.</text>
</comment>
<dbReference type="PATRIC" id="fig|1244869.3.peg.2793"/>
<protein>
    <submittedName>
        <fullName evidence="4">Sulfotransferase</fullName>
    </submittedName>
</protein>
<evidence type="ECO:0000313" key="4">
    <source>
        <dbReference type="EMBL" id="EME69306.1"/>
    </source>
</evidence>
<reference evidence="4 5" key="1">
    <citation type="journal article" date="2014" name="Genome Announc.">
        <title>Draft Genome Sequence of Magnetospirillum sp. Strain SO-1, a Freshwater Magnetotactic Bacterium Isolated from the Ol'khovka River, Russia.</title>
        <authorList>
            <person name="Grouzdev D.S."/>
            <person name="Dziuba M.V."/>
            <person name="Sukhacheva M.S."/>
            <person name="Mardanov A.V."/>
            <person name="Beletskiy A.V."/>
            <person name="Kuznetsov B.B."/>
            <person name="Skryabin K.G."/>
        </authorList>
    </citation>
    <scope>NUCLEOTIDE SEQUENCE [LARGE SCALE GENOMIC DNA]</scope>
    <source>
        <strain evidence="4 5">SO-1</strain>
    </source>
</reference>